<keyword evidence="2" id="KW-0479">Metal-binding</keyword>
<proteinExistence type="inferred from homology"/>
<evidence type="ECO:0000313" key="3">
    <source>
        <dbReference type="EMBL" id="MFC7329591.1"/>
    </source>
</evidence>
<keyword evidence="4" id="KW-1185">Reference proteome</keyword>
<organism evidence="3 4">
    <name type="scientific">Marinactinospora rubrisoli</name>
    <dbReference type="NCBI Taxonomy" id="2715399"/>
    <lineage>
        <taxon>Bacteria</taxon>
        <taxon>Bacillati</taxon>
        <taxon>Actinomycetota</taxon>
        <taxon>Actinomycetes</taxon>
        <taxon>Streptosporangiales</taxon>
        <taxon>Nocardiopsidaceae</taxon>
        <taxon>Marinactinospora</taxon>
    </lineage>
</organism>
<dbReference type="CDD" id="cd11029">
    <property type="entry name" value="CYP107-like"/>
    <property type="match status" value="1"/>
</dbReference>
<dbReference type="Proteomes" id="UP001596540">
    <property type="component" value="Unassembled WGS sequence"/>
</dbReference>
<dbReference type="InterPro" id="IPR002397">
    <property type="entry name" value="Cyt_P450_B"/>
</dbReference>
<reference evidence="4" key="1">
    <citation type="journal article" date="2019" name="Int. J. Syst. Evol. Microbiol.">
        <title>The Global Catalogue of Microorganisms (GCM) 10K type strain sequencing project: providing services to taxonomists for standard genome sequencing and annotation.</title>
        <authorList>
            <consortium name="The Broad Institute Genomics Platform"/>
            <consortium name="The Broad Institute Genome Sequencing Center for Infectious Disease"/>
            <person name="Wu L."/>
            <person name="Ma J."/>
        </authorList>
    </citation>
    <scope>NUCLEOTIDE SEQUENCE [LARGE SCALE GENOMIC DNA]</scope>
    <source>
        <strain evidence="4">CGMCC 4.7382</strain>
    </source>
</reference>
<keyword evidence="2" id="KW-0503">Monooxygenase</keyword>
<dbReference type="Gene3D" id="1.10.630.10">
    <property type="entry name" value="Cytochrome P450"/>
    <property type="match status" value="1"/>
</dbReference>
<comment type="similarity">
    <text evidence="1 2">Belongs to the cytochrome P450 family.</text>
</comment>
<dbReference type="InterPro" id="IPR017972">
    <property type="entry name" value="Cyt_P450_CS"/>
</dbReference>
<dbReference type="Pfam" id="PF00067">
    <property type="entry name" value="p450"/>
    <property type="match status" value="1"/>
</dbReference>
<protein>
    <submittedName>
        <fullName evidence="3">Cytochrome P450</fullName>
    </submittedName>
</protein>
<evidence type="ECO:0000256" key="2">
    <source>
        <dbReference type="RuleBase" id="RU000461"/>
    </source>
</evidence>
<evidence type="ECO:0000256" key="1">
    <source>
        <dbReference type="ARBA" id="ARBA00010617"/>
    </source>
</evidence>
<dbReference type="InterPro" id="IPR001128">
    <property type="entry name" value="Cyt_P450"/>
</dbReference>
<dbReference type="EMBL" id="JBHTBH010000008">
    <property type="protein sequence ID" value="MFC7329591.1"/>
    <property type="molecule type" value="Genomic_DNA"/>
</dbReference>
<dbReference type="PANTHER" id="PTHR46696:SF1">
    <property type="entry name" value="CYTOCHROME P450 YJIB-RELATED"/>
    <property type="match status" value="1"/>
</dbReference>
<keyword evidence="2" id="KW-0349">Heme</keyword>
<dbReference type="PROSITE" id="PS00086">
    <property type="entry name" value="CYTOCHROME_P450"/>
    <property type="match status" value="1"/>
</dbReference>
<sequence length="426" mass="47298">MTASGNIFTTHVGEHPGEPNIADPEFIADPFTGYGRLREQAPVLRARYLDGGPVWLVTRLDDVRTVLGDARFVNNPPAAEDAAASRQKLIEQIGLAEELRPYVMGTLLDYDGADHVRLRKLVSRTFTVRRVNELRPQVERITENLLDRLPERAEDGVVDLVEEFGYPLPITVICELVGIPEGDRPQWREWGRGMVSGDPSRFGSVVRAIVDYIADLIELRRAAPREDLLTGLIRTHDEDGDRLSDTEMIAMVLTLVLAGHETTAHLISNGTAALLTHPDQAELLRSDPSLLPGAVHELMRWCGPVHGTRLRYATREVELGGVTIRPGEAVQPILVSANHDPRHTSEPERLDVTRRPAGRGESHVGFGHGLHYCLGAALARQEGEVAFGALLRRYPDLRLAVPAHRLERVPLPLNWRLARLPVRLEG</sequence>
<accession>A0ABW2KK43</accession>
<dbReference type="RefSeq" id="WP_379872239.1">
    <property type="nucleotide sequence ID" value="NZ_JBHTBH010000008.1"/>
</dbReference>
<gene>
    <name evidence="3" type="ORF">ACFQRF_17820</name>
</gene>
<dbReference type="InterPro" id="IPR036396">
    <property type="entry name" value="Cyt_P450_sf"/>
</dbReference>
<comment type="caution">
    <text evidence="3">The sequence shown here is derived from an EMBL/GenBank/DDBJ whole genome shotgun (WGS) entry which is preliminary data.</text>
</comment>
<dbReference type="PRINTS" id="PR00359">
    <property type="entry name" value="BP450"/>
</dbReference>
<evidence type="ECO:0000313" key="4">
    <source>
        <dbReference type="Proteomes" id="UP001596540"/>
    </source>
</evidence>
<dbReference type="PANTHER" id="PTHR46696">
    <property type="entry name" value="P450, PUTATIVE (EUROFUNG)-RELATED"/>
    <property type="match status" value="1"/>
</dbReference>
<name>A0ABW2KK43_9ACTN</name>
<keyword evidence="2" id="KW-0408">Iron</keyword>
<dbReference type="SUPFAM" id="SSF48264">
    <property type="entry name" value="Cytochrome P450"/>
    <property type="match status" value="1"/>
</dbReference>
<keyword evidence="2" id="KW-0560">Oxidoreductase</keyword>